<accession>A0A9D9J226</accession>
<protein>
    <submittedName>
        <fullName evidence="6">SDR family NAD(P)-dependent oxidoreductase</fullName>
    </submittedName>
</protein>
<dbReference type="SUPFAM" id="SSF51735">
    <property type="entry name" value="NAD(P)-binding Rossmann-fold domains"/>
    <property type="match status" value="1"/>
</dbReference>
<comment type="similarity">
    <text evidence="2 4">Belongs to the short-chain dehydrogenases/reductases (SDR) family.</text>
</comment>
<dbReference type="EMBL" id="JADILX010000032">
    <property type="protein sequence ID" value="MBO8485146.1"/>
    <property type="molecule type" value="Genomic_DNA"/>
</dbReference>
<sequence length="284" mass="31613">MKINEKNFRSYSSFALVTGAASGMGRMYAMNLALLGYNLMLVDINASGLADTAAAVRDEVSSMSDWRKEKSGLFRVVTCVQDLSAPDAASAVAARADAEGCDVEVLINNAGMFFFRETAEVPPACLSRMVMLHNHTPLMLCREFVPRMRRRGCGYILNISSLAAWMPWPGVGMYGNTKRFIKGFSRSLRIECRGTGVSVTTACFGAVDTALFGLPPFYRRLARRLGVMVSVERAVDSALKAVFRRRHNTMPGLVNHIFLPVMLLLPDPFLHFLYEKLRFAWTKF</sequence>
<feature type="transmembrane region" description="Helical" evidence="5">
    <location>
        <begin position="155"/>
        <end position="175"/>
    </location>
</feature>
<evidence type="ECO:0000256" key="1">
    <source>
        <dbReference type="ARBA" id="ARBA00004240"/>
    </source>
</evidence>
<dbReference type="PANTHER" id="PTHR43899:SF13">
    <property type="entry name" value="RH59310P"/>
    <property type="match status" value="1"/>
</dbReference>
<evidence type="ECO:0000256" key="5">
    <source>
        <dbReference type="SAM" id="Phobius"/>
    </source>
</evidence>
<dbReference type="InterPro" id="IPR036291">
    <property type="entry name" value="NAD(P)-bd_dom_sf"/>
</dbReference>
<dbReference type="PANTHER" id="PTHR43899">
    <property type="entry name" value="RH59310P"/>
    <property type="match status" value="1"/>
</dbReference>
<dbReference type="Proteomes" id="UP000823750">
    <property type="component" value="Unassembled WGS sequence"/>
</dbReference>
<dbReference type="PIRSF" id="PIRSF000126">
    <property type="entry name" value="11-beta-HSD1"/>
    <property type="match status" value="1"/>
</dbReference>
<organism evidence="6 7">
    <name type="scientific">Candidatus Cryptobacteroides excrementavium</name>
    <dbReference type="NCBI Taxonomy" id="2840759"/>
    <lineage>
        <taxon>Bacteria</taxon>
        <taxon>Pseudomonadati</taxon>
        <taxon>Bacteroidota</taxon>
        <taxon>Bacteroidia</taxon>
        <taxon>Bacteroidales</taxon>
        <taxon>Candidatus Cryptobacteroides</taxon>
    </lineage>
</organism>
<dbReference type="InterPro" id="IPR020904">
    <property type="entry name" value="Sc_DH/Rdtase_CS"/>
</dbReference>
<comment type="subcellular location">
    <subcellularLocation>
        <location evidence="1">Endoplasmic reticulum</location>
    </subcellularLocation>
</comment>
<dbReference type="PRINTS" id="PR00081">
    <property type="entry name" value="GDHRDH"/>
</dbReference>
<feature type="transmembrane region" description="Helical" evidence="5">
    <location>
        <begin position="195"/>
        <end position="214"/>
    </location>
</feature>
<dbReference type="GO" id="GO:0016491">
    <property type="term" value="F:oxidoreductase activity"/>
    <property type="evidence" value="ECO:0007669"/>
    <property type="project" value="UniProtKB-KW"/>
</dbReference>
<evidence type="ECO:0000256" key="2">
    <source>
        <dbReference type="ARBA" id="ARBA00006484"/>
    </source>
</evidence>
<evidence type="ECO:0000313" key="7">
    <source>
        <dbReference type="Proteomes" id="UP000823750"/>
    </source>
</evidence>
<name>A0A9D9J226_9BACT</name>
<evidence type="ECO:0000313" key="6">
    <source>
        <dbReference type="EMBL" id="MBO8485146.1"/>
    </source>
</evidence>
<dbReference type="CDD" id="cd05233">
    <property type="entry name" value="SDR_c"/>
    <property type="match status" value="1"/>
</dbReference>
<dbReference type="Gene3D" id="3.40.50.720">
    <property type="entry name" value="NAD(P)-binding Rossmann-like Domain"/>
    <property type="match status" value="1"/>
</dbReference>
<dbReference type="PROSITE" id="PS00061">
    <property type="entry name" value="ADH_SHORT"/>
    <property type="match status" value="1"/>
</dbReference>
<keyword evidence="5" id="KW-0812">Transmembrane</keyword>
<gene>
    <name evidence="6" type="ORF">IAB78_01825</name>
</gene>
<proteinExistence type="inferred from homology"/>
<dbReference type="Pfam" id="PF00106">
    <property type="entry name" value="adh_short"/>
    <property type="match status" value="1"/>
</dbReference>
<evidence type="ECO:0000256" key="3">
    <source>
        <dbReference type="ARBA" id="ARBA00023002"/>
    </source>
</evidence>
<keyword evidence="5" id="KW-1133">Transmembrane helix</keyword>
<keyword evidence="5" id="KW-0472">Membrane</keyword>
<reference evidence="6" key="1">
    <citation type="submission" date="2020-10" db="EMBL/GenBank/DDBJ databases">
        <authorList>
            <person name="Gilroy R."/>
        </authorList>
    </citation>
    <scope>NUCLEOTIDE SEQUENCE</scope>
    <source>
        <strain evidence="6">B2-16538</strain>
    </source>
</reference>
<dbReference type="AlphaFoldDB" id="A0A9D9J226"/>
<dbReference type="InterPro" id="IPR051019">
    <property type="entry name" value="VLCFA-Steroid_DH"/>
</dbReference>
<dbReference type="InterPro" id="IPR002347">
    <property type="entry name" value="SDR_fam"/>
</dbReference>
<reference evidence="6" key="2">
    <citation type="journal article" date="2021" name="PeerJ">
        <title>Extensive microbial diversity within the chicken gut microbiome revealed by metagenomics and culture.</title>
        <authorList>
            <person name="Gilroy R."/>
            <person name="Ravi A."/>
            <person name="Getino M."/>
            <person name="Pursley I."/>
            <person name="Horton D.L."/>
            <person name="Alikhan N.F."/>
            <person name="Baker D."/>
            <person name="Gharbi K."/>
            <person name="Hall N."/>
            <person name="Watson M."/>
            <person name="Adriaenssens E.M."/>
            <person name="Foster-Nyarko E."/>
            <person name="Jarju S."/>
            <person name="Secka A."/>
            <person name="Antonio M."/>
            <person name="Oren A."/>
            <person name="Chaudhuri R.R."/>
            <person name="La Ragione R."/>
            <person name="Hildebrand F."/>
            <person name="Pallen M.J."/>
        </authorList>
    </citation>
    <scope>NUCLEOTIDE SEQUENCE</scope>
    <source>
        <strain evidence="6">B2-16538</strain>
    </source>
</reference>
<keyword evidence="3" id="KW-0560">Oxidoreductase</keyword>
<evidence type="ECO:0000256" key="4">
    <source>
        <dbReference type="RuleBase" id="RU000363"/>
    </source>
</evidence>
<feature type="transmembrane region" description="Helical" evidence="5">
    <location>
        <begin position="253"/>
        <end position="274"/>
    </location>
</feature>
<comment type="caution">
    <text evidence="6">The sequence shown here is derived from an EMBL/GenBank/DDBJ whole genome shotgun (WGS) entry which is preliminary data.</text>
</comment>
<dbReference type="PRINTS" id="PR00080">
    <property type="entry name" value="SDRFAMILY"/>
</dbReference>